<dbReference type="Proteomes" id="UP001172082">
    <property type="component" value="Unassembled WGS sequence"/>
</dbReference>
<comment type="caution">
    <text evidence="1">The sequence shown here is derived from an EMBL/GenBank/DDBJ whole genome shotgun (WGS) entry which is preliminary data.</text>
</comment>
<sequence>MKSLIYIVLILIPALGVAQIPDQFSNEKLAIQHKKEFDTKCKQIGLHAKPEYYYKKNININKYQELKSLGVDLKVMDLKTHGGFTYQEYSLMSNIVIKGKVIEKIYDADRESYFHTTVKVEVQEVVKGENLPKIINLKLRSGLIGENKYVKSSDEPEFEIDGETVFLFLSKVPYHEMVEQKEKGFFQHKIPENYKRLNDYYLEGKFVVKLDYVFDDLNNNVGKIQDITSSIQAIEKVNNSNQFYQRSYK</sequence>
<accession>A0ABT8KLK8</accession>
<protein>
    <submittedName>
        <fullName evidence="1">Uncharacterized protein</fullName>
    </submittedName>
</protein>
<proteinExistence type="predicted"/>
<dbReference type="RefSeq" id="WP_346751147.1">
    <property type="nucleotide sequence ID" value="NZ_JAUJEA010000002.1"/>
</dbReference>
<evidence type="ECO:0000313" key="1">
    <source>
        <dbReference type="EMBL" id="MDN5201119.1"/>
    </source>
</evidence>
<dbReference type="EMBL" id="JAUJEA010000002">
    <property type="protein sequence ID" value="MDN5201119.1"/>
    <property type="molecule type" value="Genomic_DNA"/>
</dbReference>
<reference evidence="1" key="1">
    <citation type="submission" date="2023-06" db="EMBL/GenBank/DDBJ databases">
        <title>Genomic of Parafulvivirga corallium.</title>
        <authorList>
            <person name="Wang G."/>
        </authorList>
    </citation>
    <scope>NUCLEOTIDE SEQUENCE</scope>
    <source>
        <strain evidence="1">BMA10</strain>
    </source>
</reference>
<evidence type="ECO:0000313" key="2">
    <source>
        <dbReference type="Proteomes" id="UP001172082"/>
    </source>
</evidence>
<gene>
    <name evidence="1" type="ORF">QQ008_07095</name>
</gene>
<organism evidence="1 2">
    <name type="scientific">Splendidivirga corallicola</name>
    <dbReference type="NCBI Taxonomy" id="3051826"/>
    <lineage>
        <taxon>Bacteria</taxon>
        <taxon>Pseudomonadati</taxon>
        <taxon>Bacteroidota</taxon>
        <taxon>Cytophagia</taxon>
        <taxon>Cytophagales</taxon>
        <taxon>Splendidivirgaceae</taxon>
        <taxon>Splendidivirga</taxon>
    </lineage>
</organism>
<keyword evidence="2" id="KW-1185">Reference proteome</keyword>
<name>A0ABT8KLK8_9BACT</name>